<dbReference type="SUPFAM" id="SSF48452">
    <property type="entry name" value="TPR-like"/>
    <property type="match status" value="1"/>
</dbReference>
<dbReference type="PROSITE" id="PS50005">
    <property type="entry name" value="TPR"/>
    <property type="match status" value="1"/>
</dbReference>
<dbReference type="PROSITE" id="PS50293">
    <property type="entry name" value="TPR_REGION"/>
    <property type="match status" value="1"/>
</dbReference>
<feature type="compositionally biased region" description="Acidic residues" evidence="2">
    <location>
        <begin position="256"/>
        <end position="276"/>
    </location>
</feature>
<dbReference type="EMBL" id="MGBG01000013">
    <property type="protein sequence ID" value="OGK64888.1"/>
    <property type="molecule type" value="Genomic_DNA"/>
</dbReference>
<keyword evidence="1" id="KW-0802">TPR repeat</keyword>
<dbReference type="InterPro" id="IPR019734">
    <property type="entry name" value="TPR_rpt"/>
</dbReference>
<protein>
    <submittedName>
        <fullName evidence="3">Uncharacterized protein</fullName>
    </submittedName>
</protein>
<dbReference type="Gene3D" id="1.25.40.10">
    <property type="entry name" value="Tetratricopeptide repeat domain"/>
    <property type="match status" value="1"/>
</dbReference>
<reference evidence="3 4" key="1">
    <citation type="journal article" date="2016" name="Nat. Commun.">
        <title>Thousands of microbial genomes shed light on interconnected biogeochemical processes in an aquifer system.</title>
        <authorList>
            <person name="Anantharaman K."/>
            <person name="Brown C.T."/>
            <person name="Hug L.A."/>
            <person name="Sharon I."/>
            <person name="Castelle C.J."/>
            <person name="Probst A.J."/>
            <person name="Thomas B.C."/>
            <person name="Singh A."/>
            <person name="Wilkins M.J."/>
            <person name="Karaoz U."/>
            <person name="Brodie E.L."/>
            <person name="Williams K.H."/>
            <person name="Hubbard S.S."/>
            <person name="Banfield J.F."/>
        </authorList>
    </citation>
    <scope>NUCLEOTIDE SEQUENCE [LARGE SCALE GENOMIC DNA]</scope>
</reference>
<evidence type="ECO:0000313" key="4">
    <source>
        <dbReference type="Proteomes" id="UP000178450"/>
    </source>
</evidence>
<dbReference type="Proteomes" id="UP000178450">
    <property type="component" value="Unassembled WGS sequence"/>
</dbReference>
<proteinExistence type="predicted"/>
<evidence type="ECO:0000256" key="2">
    <source>
        <dbReference type="SAM" id="MobiDB-lite"/>
    </source>
</evidence>
<feature type="region of interest" description="Disordered" evidence="2">
    <location>
        <begin position="247"/>
        <end position="276"/>
    </location>
</feature>
<evidence type="ECO:0000256" key="1">
    <source>
        <dbReference type="PROSITE-ProRule" id="PRU00339"/>
    </source>
</evidence>
<organism evidence="3 4">
    <name type="scientific">Candidatus Roizmanbacteria bacterium RIFOXYA1_FULL_41_12</name>
    <dbReference type="NCBI Taxonomy" id="1802082"/>
    <lineage>
        <taxon>Bacteria</taxon>
        <taxon>Candidatus Roizmaniibacteriota</taxon>
    </lineage>
</organism>
<gene>
    <name evidence="3" type="ORF">A2209_04275</name>
</gene>
<sequence>MTNLDQERLKAKAIDEAVLGNYEAAILLNKQVLELDPSDIDSLMQLAHAYWQTGSLSQARKYYRQALSFEPNNSLAKKRLALLNALNGKDNSINTANRPAVKVVAIADLIEEPGKTKIIKLSNIGKPEHLSLLKIGEELFLKLRKRRLEARDVAGNFIGCLPDDISKRLINFTNEKGIYEAYVFSIDKNEVKIFIREISKPAKYRHMSSFISEDSHLEIEEDDNIKPPVEETDLDLDAEKILLTPDEIIAQHKAEQDEDEDDDEDDDKETYQEYEE</sequence>
<name>A0A1F7KAK2_9BACT</name>
<feature type="repeat" description="TPR" evidence="1">
    <location>
        <begin position="40"/>
        <end position="73"/>
    </location>
</feature>
<dbReference type="InterPro" id="IPR011990">
    <property type="entry name" value="TPR-like_helical_dom_sf"/>
</dbReference>
<evidence type="ECO:0000313" key="3">
    <source>
        <dbReference type="EMBL" id="OGK64888.1"/>
    </source>
</evidence>
<dbReference type="Pfam" id="PF14559">
    <property type="entry name" value="TPR_19"/>
    <property type="match status" value="1"/>
</dbReference>
<dbReference type="SMART" id="SM00028">
    <property type="entry name" value="TPR"/>
    <property type="match status" value="2"/>
</dbReference>
<accession>A0A1F7KAK2</accession>
<dbReference type="AlphaFoldDB" id="A0A1F7KAK2"/>
<comment type="caution">
    <text evidence="3">The sequence shown here is derived from an EMBL/GenBank/DDBJ whole genome shotgun (WGS) entry which is preliminary data.</text>
</comment>